<reference evidence="2" key="1">
    <citation type="submission" date="2017-02" db="EMBL/GenBank/DDBJ databases">
        <title>Delving into the versatile metabolic prowess of the omnipresent phylum Bacteroidetes.</title>
        <authorList>
            <person name="Nobu M.K."/>
            <person name="Mei R."/>
            <person name="Narihiro T."/>
            <person name="Kuroda K."/>
            <person name="Liu W.-T."/>
        </authorList>
    </citation>
    <scope>NUCLEOTIDE SEQUENCE</scope>
    <source>
        <strain evidence="2">ADurb.Bin417</strain>
    </source>
</reference>
<dbReference type="PANTHER" id="PTHR11728:SF1">
    <property type="entry name" value="GLYCEROL-3-PHOSPHATE DEHYDROGENASE [NAD(+)] 2, CHLOROPLASTIC"/>
    <property type="match status" value="1"/>
</dbReference>
<proteinExistence type="predicted"/>
<dbReference type="Gene3D" id="1.10.1040.10">
    <property type="entry name" value="N-(1-d-carboxylethyl)-l-norvaline Dehydrogenase, domain 2"/>
    <property type="match status" value="1"/>
</dbReference>
<dbReference type="SUPFAM" id="SSF48179">
    <property type="entry name" value="6-phosphogluconate dehydrogenase C-terminal domain-like"/>
    <property type="match status" value="1"/>
</dbReference>
<organism evidence="2">
    <name type="scientific">candidate division TA06 bacterium ADurb.Bin417</name>
    <dbReference type="NCBI Taxonomy" id="1852828"/>
    <lineage>
        <taxon>Bacteria</taxon>
        <taxon>Bacteria division TA06</taxon>
    </lineage>
</organism>
<comment type="caution">
    <text evidence="2">The sequence shown here is derived from an EMBL/GenBank/DDBJ whole genome shotgun (WGS) entry which is preliminary data.</text>
</comment>
<dbReference type="GO" id="GO:0005975">
    <property type="term" value="P:carbohydrate metabolic process"/>
    <property type="evidence" value="ECO:0007669"/>
    <property type="project" value="InterPro"/>
</dbReference>
<dbReference type="GO" id="GO:0006072">
    <property type="term" value="P:glycerol-3-phosphate metabolic process"/>
    <property type="evidence" value="ECO:0007669"/>
    <property type="project" value="InterPro"/>
</dbReference>
<dbReference type="InterPro" id="IPR008927">
    <property type="entry name" value="6-PGluconate_DH-like_C_sf"/>
</dbReference>
<dbReference type="GO" id="GO:0047952">
    <property type="term" value="F:glycerol-3-phosphate dehydrogenase [NAD(P)+] activity"/>
    <property type="evidence" value="ECO:0007669"/>
    <property type="project" value="UniProtKB-EC"/>
</dbReference>
<dbReference type="InterPro" id="IPR006109">
    <property type="entry name" value="G3P_DH_NAD-dep_C"/>
</dbReference>
<dbReference type="AlphaFoldDB" id="A0A1V5M840"/>
<dbReference type="InterPro" id="IPR013328">
    <property type="entry name" value="6PGD_dom2"/>
</dbReference>
<name>A0A1V5M840_UNCT6</name>
<accession>A0A1V5M840</accession>
<dbReference type="PANTHER" id="PTHR11728">
    <property type="entry name" value="GLYCEROL-3-PHOSPHATE DEHYDROGENASE"/>
    <property type="match status" value="1"/>
</dbReference>
<sequence length="87" mass="9542">MTCTSRLSRNRGVGERIGKGESLAQVKAGMKQVAEGVTNCVTALALARKKEIEAPITEEVHAILYEGRKPDEVLDLFMARRAKSERA</sequence>
<evidence type="ECO:0000259" key="1">
    <source>
        <dbReference type="Pfam" id="PF07479"/>
    </source>
</evidence>
<keyword evidence="2" id="KW-0560">Oxidoreductase</keyword>
<feature type="domain" description="Glycerol-3-phosphate dehydrogenase NAD-dependent C-terminal" evidence="1">
    <location>
        <begin position="1"/>
        <end position="74"/>
    </location>
</feature>
<dbReference type="Pfam" id="PF07479">
    <property type="entry name" value="NAD_Gly3P_dh_C"/>
    <property type="match status" value="1"/>
</dbReference>
<evidence type="ECO:0000313" key="2">
    <source>
        <dbReference type="EMBL" id="OPZ89374.1"/>
    </source>
</evidence>
<protein>
    <submittedName>
        <fullName evidence="2">Glycerol-3-phosphate dehydrogenase (NAD(P)+)</fullName>
        <ecNumber evidence="2">1.1.1.94</ecNumber>
    </submittedName>
</protein>
<dbReference type="EMBL" id="MWAK01000375">
    <property type="protein sequence ID" value="OPZ89374.1"/>
    <property type="molecule type" value="Genomic_DNA"/>
</dbReference>
<gene>
    <name evidence="2" type="primary">gpsA_2</name>
    <name evidence="2" type="ORF">BWY73_01519</name>
</gene>
<dbReference type="EC" id="1.1.1.94" evidence="2"/>
<dbReference type="Proteomes" id="UP000485484">
    <property type="component" value="Unassembled WGS sequence"/>
</dbReference>
<dbReference type="GO" id="GO:0005829">
    <property type="term" value="C:cytosol"/>
    <property type="evidence" value="ECO:0007669"/>
    <property type="project" value="TreeGrafter"/>
</dbReference>